<name>A0A1M5LVR6_9GAMM</name>
<organism evidence="3 4">
    <name type="scientific">Marinomonas polaris DSM 16579</name>
    <dbReference type="NCBI Taxonomy" id="1122206"/>
    <lineage>
        <taxon>Bacteria</taxon>
        <taxon>Pseudomonadati</taxon>
        <taxon>Pseudomonadota</taxon>
        <taxon>Gammaproteobacteria</taxon>
        <taxon>Oceanospirillales</taxon>
        <taxon>Oceanospirillaceae</taxon>
        <taxon>Marinomonas</taxon>
    </lineage>
</organism>
<dbReference type="OrthoDB" id="7063084at2"/>
<keyword evidence="1" id="KW-0812">Transmembrane</keyword>
<dbReference type="Proteomes" id="UP000184517">
    <property type="component" value="Unassembled WGS sequence"/>
</dbReference>
<feature type="transmembrane region" description="Helical" evidence="1">
    <location>
        <begin position="189"/>
        <end position="210"/>
    </location>
</feature>
<feature type="transmembrane region" description="Helical" evidence="1">
    <location>
        <begin position="12"/>
        <end position="31"/>
    </location>
</feature>
<proteinExistence type="predicted"/>
<feature type="transmembrane region" description="Helical" evidence="1">
    <location>
        <begin position="259"/>
        <end position="275"/>
    </location>
</feature>
<feature type="transmembrane region" description="Helical" evidence="1">
    <location>
        <begin position="102"/>
        <end position="119"/>
    </location>
</feature>
<feature type="transmembrane region" description="Helical" evidence="1">
    <location>
        <begin position="226"/>
        <end position="247"/>
    </location>
</feature>
<dbReference type="AlphaFoldDB" id="A0A1M5LVR6"/>
<feature type="transmembrane region" description="Helical" evidence="1">
    <location>
        <begin position="74"/>
        <end position="96"/>
    </location>
</feature>
<dbReference type="InterPro" id="IPR000620">
    <property type="entry name" value="EamA_dom"/>
</dbReference>
<feature type="transmembrane region" description="Helical" evidence="1">
    <location>
        <begin position="126"/>
        <end position="147"/>
    </location>
</feature>
<reference evidence="4" key="1">
    <citation type="submission" date="2016-11" db="EMBL/GenBank/DDBJ databases">
        <authorList>
            <person name="Varghese N."/>
            <person name="Submissions S."/>
        </authorList>
    </citation>
    <scope>NUCLEOTIDE SEQUENCE [LARGE SCALE GENOMIC DNA]</scope>
    <source>
        <strain evidence="4">DSM 16579</strain>
    </source>
</reference>
<keyword evidence="1" id="KW-0472">Membrane</keyword>
<evidence type="ECO:0000259" key="2">
    <source>
        <dbReference type="Pfam" id="PF00892"/>
    </source>
</evidence>
<keyword evidence="1" id="KW-1133">Transmembrane helix</keyword>
<gene>
    <name evidence="3" type="ORF">SAMN02745753_04344</name>
</gene>
<dbReference type="InterPro" id="IPR037185">
    <property type="entry name" value="EmrE-like"/>
</dbReference>
<evidence type="ECO:0000313" key="4">
    <source>
        <dbReference type="Proteomes" id="UP000184517"/>
    </source>
</evidence>
<feature type="transmembrane region" description="Helical" evidence="1">
    <location>
        <begin position="281"/>
        <end position="299"/>
    </location>
</feature>
<accession>A0A1M5LVR6</accession>
<dbReference type="SUPFAM" id="SSF103481">
    <property type="entry name" value="Multidrug resistance efflux transporter EmrE"/>
    <property type="match status" value="2"/>
</dbReference>
<dbReference type="Pfam" id="PF00892">
    <property type="entry name" value="EamA"/>
    <property type="match status" value="2"/>
</dbReference>
<sequence length="304" mass="33455">MEKSKKNELDKVGLSAAWFAALGWASTGIFVRHFPNWPPLNIVAGRFLVAFVAISLILLFNHRRANITNAIKHPLTWILSALMVAYYLCATIAFQLAPVGEVSLGISMSPVFVLLFHLLTGRNTPLIEKIGSAVSLFGVILVFLPSFATQSDFQYHVVGCLLALAGAAIMATYVLAYQYRSPKHHPPSSISVSLLTFTLGLFIMISYLVVNQQILIFEELRQTQPLLLMLGLGLMATIVPTLSYSIASQRLSSMLTTSIRLATPTIAALLAIVFLHEMPAVWFWFGSSFVIGGLLLMTWQKKTP</sequence>
<dbReference type="PANTHER" id="PTHR22911:SF76">
    <property type="entry name" value="EAMA DOMAIN-CONTAINING PROTEIN"/>
    <property type="match status" value="1"/>
</dbReference>
<dbReference type="EMBL" id="FQVF01000027">
    <property type="protein sequence ID" value="SHG69147.1"/>
    <property type="molecule type" value="Genomic_DNA"/>
</dbReference>
<keyword evidence="4" id="KW-1185">Reference proteome</keyword>
<dbReference type="PANTHER" id="PTHR22911">
    <property type="entry name" value="ACYL-MALONYL CONDENSING ENZYME-RELATED"/>
    <property type="match status" value="1"/>
</dbReference>
<feature type="domain" description="EamA" evidence="2">
    <location>
        <begin position="13"/>
        <end position="143"/>
    </location>
</feature>
<evidence type="ECO:0000313" key="3">
    <source>
        <dbReference type="EMBL" id="SHG69147.1"/>
    </source>
</evidence>
<dbReference type="GO" id="GO:0016020">
    <property type="term" value="C:membrane"/>
    <property type="evidence" value="ECO:0007669"/>
    <property type="project" value="InterPro"/>
</dbReference>
<dbReference type="RefSeq" id="WP_072842021.1">
    <property type="nucleotide sequence ID" value="NZ_FQVF01000027.1"/>
</dbReference>
<feature type="transmembrane region" description="Helical" evidence="1">
    <location>
        <begin position="43"/>
        <end position="62"/>
    </location>
</feature>
<evidence type="ECO:0000256" key="1">
    <source>
        <dbReference type="SAM" id="Phobius"/>
    </source>
</evidence>
<feature type="transmembrane region" description="Helical" evidence="1">
    <location>
        <begin position="153"/>
        <end position="177"/>
    </location>
</feature>
<feature type="domain" description="EamA" evidence="2">
    <location>
        <begin position="159"/>
        <end position="298"/>
    </location>
</feature>
<protein>
    <submittedName>
        <fullName evidence="3">Threonine/homoserine efflux transporter RhtA</fullName>
    </submittedName>
</protein>